<organism evidence="7 8">
    <name type="scientific">Seminavis robusta</name>
    <dbReference type="NCBI Taxonomy" id="568900"/>
    <lineage>
        <taxon>Eukaryota</taxon>
        <taxon>Sar</taxon>
        <taxon>Stramenopiles</taxon>
        <taxon>Ochrophyta</taxon>
        <taxon>Bacillariophyta</taxon>
        <taxon>Bacillariophyceae</taxon>
        <taxon>Bacillariophycidae</taxon>
        <taxon>Naviculales</taxon>
        <taxon>Naviculaceae</taxon>
        <taxon>Seminavis</taxon>
    </lineage>
</organism>
<evidence type="ECO:0000256" key="3">
    <source>
        <dbReference type="ARBA" id="ARBA00022490"/>
    </source>
</evidence>
<keyword evidence="5" id="KW-0732">Signal</keyword>
<comment type="subcellular location">
    <subcellularLocation>
        <location evidence="1">Cytoplasm</location>
    </subcellularLocation>
</comment>
<dbReference type="FunFam" id="1.10.132.20:FF:000001">
    <property type="entry name" value="Ribosome-recycling factor"/>
    <property type="match status" value="1"/>
</dbReference>
<dbReference type="Proteomes" id="UP001153069">
    <property type="component" value="Unassembled WGS sequence"/>
</dbReference>
<evidence type="ECO:0000256" key="2">
    <source>
        <dbReference type="ARBA" id="ARBA00005912"/>
    </source>
</evidence>
<dbReference type="GO" id="GO:0005739">
    <property type="term" value="C:mitochondrion"/>
    <property type="evidence" value="ECO:0007669"/>
    <property type="project" value="TreeGrafter"/>
</dbReference>
<dbReference type="PANTHER" id="PTHR20982:SF3">
    <property type="entry name" value="MITOCHONDRIAL RIBOSOME RECYCLING FACTOR PSEUDO 1"/>
    <property type="match status" value="1"/>
</dbReference>
<evidence type="ECO:0000256" key="4">
    <source>
        <dbReference type="ARBA" id="ARBA00022917"/>
    </source>
</evidence>
<evidence type="ECO:0000256" key="5">
    <source>
        <dbReference type="SAM" id="SignalP"/>
    </source>
</evidence>
<sequence>MMKLLVLVQLLALAQAFLVTPPAVFHGRINSPLFAAESIELVEEDVKERMAKSVESVKMNLSTVRTGRANSAMLDRVKVAYYGVDTPLNQLASISVSSAQQLSVDPYDKSQMGEVEKAIIEADLGLTPTNDGNMIRVNIPSLTEDRRKDMLKQCKAIGEEGKVAVRNIRRDGVDNIKKQEKAGDVGEDEMKDGLDAMQKITDAHIKDIDEIVSAKEKEVATV</sequence>
<dbReference type="NCBIfam" id="TIGR00496">
    <property type="entry name" value="frr"/>
    <property type="match status" value="1"/>
</dbReference>
<evidence type="ECO:0000259" key="6">
    <source>
        <dbReference type="Pfam" id="PF01765"/>
    </source>
</evidence>
<name>A0A9N8HIV3_9STRA</name>
<dbReference type="Pfam" id="PF01765">
    <property type="entry name" value="RRF"/>
    <property type="match status" value="1"/>
</dbReference>
<feature type="signal peptide" evidence="5">
    <location>
        <begin position="1"/>
        <end position="16"/>
    </location>
</feature>
<keyword evidence="8" id="KW-1185">Reference proteome</keyword>
<reference evidence="7" key="1">
    <citation type="submission" date="2020-06" db="EMBL/GenBank/DDBJ databases">
        <authorList>
            <consortium name="Plant Systems Biology data submission"/>
        </authorList>
    </citation>
    <scope>NUCLEOTIDE SEQUENCE</scope>
    <source>
        <strain evidence="7">D6</strain>
    </source>
</reference>
<dbReference type="CDD" id="cd00520">
    <property type="entry name" value="RRF"/>
    <property type="match status" value="1"/>
</dbReference>
<feature type="chain" id="PRO_5040208611" evidence="5">
    <location>
        <begin position="17"/>
        <end position="222"/>
    </location>
</feature>
<evidence type="ECO:0000313" key="8">
    <source>
        <dbReference type="Proteomes" id="UP001153069"/>
    </source>
</evidence>
<comment type="similarity">
    <text evidence="2">Belongs to the RRF family.</text>
</comment>
<dbReference type="SUPFAM" id="SSF55194">
    <property type="entry name" value="Ribosome recycling factor, RRF"/>
    <property type="match status" value="1"/>
</dbReference>
<accession>A0A9N8HIV3</accession>
<dbReference type="OrthoDB" id="407355at2759"/>
<evidence type="ECO:0000256" key="1">
    <source>
        <dbReference type="ARBA" id="ARBA00004496"/>
    </source>
</evidence>
<gene>
    <name evidence="7" type="ORF">SEMRO_648_G181050.1</name>
</gene>
<keyword evidence="4" id="KW-0648">Protein biosynthesis</keyword>
<dbReference type="AlphaFoldDB" id="A0A9N8HIV3"/>
<dbReference type="InterPro" id="IPR023584">
    <property type="entry name" value="Ribosome_recyc_fac_dom"/>
</dbReference>
<dbReference type="GO" id="GO:0043023">
    <property type="term" value="F:ribosomal large subunit binding"/>
    <property type="evidence" value="ECO:0007669"/>
    <property type="project" value="TreeGrafter"/>
</dbReference>
<dbReference type="GO" id="GO:0006412">
    <property type="term" value="P:translation"/>
    <property type="evidence" value="ECO:0007669"/>
    <property type="project" value="UniProtKB-KW"/>
</dbReference>
<dbReference type="PANTHER" id="PTHR20982">
    <property type="entry name" value="RIBOSOME RECYCLING FACTOR"/>
    <property type="match status" value="1"/>
</dbReference>
<dbReference type="InterPro" id="IPR036191">
    <property type="entry name" value="RRF_sf"/>
</dbReference>
<keyword evidence="3" id="KW-0963">Cytoplasm</keyword>
<dbReference type="FunFam" id="3.30.1360.40:FF:000001">
    <property type="entry name" value="Ribosome-recycling factor"/>
    <property type="match status" value="1"/>
</dbReference>
<dbReference type="Gene3D" id="3.30.1360.40">
    <property type="match status" value="1"/>
</dbReference>
<protein>
    <submittedName>
        <fullName evidence="7">Ribosome-recycling factor</fullName>
    </submittedName>
</protein>
<comment type="caution">
    <text evidence="7">The sequence shown here is derived from an EMBL/GenBank/DDBJ whole genome shotgun (WGS) entry which is preliminary data.</text>
</comment>
<dbReference type="InterPro" id="IPR002661">
    <property type="entry name" value="Ribosome_recyc_fac"/>
</dbReference>
<dbReference type="EMBL" id="CAICTM010000647">
    <property type="protein sequence ID" value="CAB9514347.1"/>
    <property type="molecule type" value="Genomic_DNA"/>
</dbReference>
<dbReference type="HAMAP" id="MF_00040">
    <property type="entry name" value="RRF"/>
    <property type="match status" value="1"/>
</dbReference>
<feature type="domain" description="Ribosome recycling factor" evidence="6">
    <location>
        <begin position="58"/>
        <end position="219"/>
    </location>
</feature>
<proteinExistence type="inferred from homology"/>
<dbReference type="Gene3D" id="1.10.132.20">
    <property type="entry name" value="Ribosome-recycling factor"/>
    <property type="match status" value="1"/>
</dbReference>
<evidence type="ECO:0000313" key="7">
    <source>
        <dbReference type="EMBL" id="CAB9514347.1"/>
    </source>
</evidence>